<evidence type="ECO:0000313" key="2">
    <source>
        <dbReference type="Proteomes" id="UP000299102"/>
    </source>
</evidence>
<proteinExistence type="predicted"/>
<reference evidence="1 2" key="1">
    <citation type="journal article" date="2019" name="Commun. Biol.">
        <title>The bagworm genome reveals a unique fibroin gene that provides high tensile strength.</title>
        <authorList>
            <person name="Kono N."/>
            <person name="Nakamura H."/>
            <person name="Ohtoshi R."/>
            <person name="Tomita M."/>
            <person name="Numata K."/>
            <person name="Arakawa K."/>
        </authorList>
    </citation>
    <scope>NUCLEOTIDE SEQUENCE [LARGE SCALE GENOMIC DNA]</scope>
</reference>
<dbReference type="EMBL" id="BGZK01003726">
    <property type="protein sequence ID" value="GBP04046.1"/>
    <property type="molecule type" value="Genomic_DNA"/>
</dbReference>
<keyword evidence="2" id="KW-1185">Reference proteome</keyword>
<comment type="caution">
    <text evidence="1">The sequence shown here is derived from an EMBL/GenBank/DDBJ whole genome shotgun (WGS) entry which is preliminary data.</text>
</comment>
<evidence type="ECO:0000313" key="1">
    <source>
        <dbReference type="EMBL" id="GBP04046.1"/>
    </source>
</evidence>
<accession>A0A4C1SQ45</accession>
<dbReference type="OrthoDB" id="10658046at2759"/>
<name>A0A4C1SQ45_EUMVA</name>
<gene>
    <name evidence="1" type="ORF">EVAR_91108_1</name>
</gene>
<dbReference type="Proteomes" id="UP000299102">
    <property type="component" value="Unassembled WGS sequence"/>
</dbReference>
<organism evidence="1 2">
    <name type="scientific">Eumeta variegata</name>
    <name type="common">Bagworm moth</name>
    <name type="synonym">Eumeta japonica</name>
    <dbReference type="NCBI Taxonomy" id="151549"/>
    <lineage>
        <taxon>Eukaryota</taxon>
        <taxon>Metazoa</taxon>
        <taxon>Ecdysozoa</taxon>
        <taxon>Arthropoda</taxon>
        <taxon>Hexapoda</taxon>
        <taxon>Insecta</taxon>
        <taxon>Pterygota</taxon>
        <taxon>Neoptera</taxon>
        <taxon>Endopterygota</taxon>
        <taxon>Lepidoptera</taxon>
        <taxon>Glossata</taxon>
        <taxon>Ditrysia</taxon>
        <taxon>Tineoidea</taxon>
        <taxon>Psychidae</taxon>
        <taxon>Oiketicinae</taxon>
        <taxon>Eumeta</taxon>
    </lineage>
</organism>
<protein>
    <submittedName>
        <fullName evidence="1">Uncharacterized protein</fullName>
    </submittedName>
</protein>
<dbReference type="AlphaFoldDB" id="A0A4C1SQ45"/>
<sequence>MSSEDKRNLTWAKAYIAETSNSLSAVLKQHLKDSALETMFTRLLLCKVGKPRRGSTITNRPFSEVAKDPLVRALVDRSNADGAITMPMGLINQRLLDSYLKATG</sequence>